<proteinExistence type="predicted"/>
<dbReference type="InterPro" id="IPR036691">
    <property type="entry name" value="Endo/exonu/phosph_ase_sf"/>
</dbReference>
<dbReference type="InterPro" id="IPR046985">
    <property type="entry name" value="IP5"/>
</dbReference>
<dbReference type="SUPFAM" id="SSF56219">
    <property type="entry name" value="DNase I-like"/>
    <property type="match status" value="1"/>
</dbReference>
<organism evidence="1 2">
    <name type="scientific">Euroglyphus maynei</name>
    <name type="common">Mayne's house dust mite</name>
    <dbReference type="NCBI Taxonomy" id="6958"/>
    <lineage>
        <taxon>Eukaryota</taxon>
        <taxon>Metazoa</taxon>
        <taxon>Ecdysozoa</taxon>
        <taxon>Arthropoda</taxon>
        <taxon>Chelicerata</taxon>
        <taxon>Arachnida</taxon>
        <taxon>Acari</taxon>
        <taxon>Acariformes</taxon>
        <taxon>Sarcoptiformes</taxon>
        <taxon>Astigmata</taxon>
        <taxon>Psoroptidia</taxon>
        <taxon>Analgoidea</taxon>
        <taxon>Pyroglyphidae</taxon>
        <taxon>Pyroglyphinae</taxon>
        <taxon>Euroglyphus</taxon>
    </lineage>
</organism>
<dbReference type="Proteomes" id="UP000194236">
    <property type="component" value="Unassembled WGS sequence"/>
</dbReference>
<feature type="non-terminal residue" evidence="1">
    <location>
        <position position="211"/>
    </location>
</feature>
<accession>A0A1Y3AQR6</accession>
<dbReference type="AlphaFoldDB" id="A0A1Y3AQR6"/>
<reference evidence="1 2" key="1">
    <citation type="submission" date="2017-03" db="EMBL/GenBank/DDBJ databases">
        <title>Genome Survey of Euroglyphus maynei.</title>
        <authorList>
            <person name="Arlian L.G."/>
            <person name="Morgan M.S."/>
            <person name="Rider S.D."/>
        </authorList>
    </citation>
    <scope>NUCLEOTIDE SEQUENCE [LARGE SCALE GENOMIC DNA]</scope>
    <source>
        <strain evidence="1">Arlian Lab</strain>
        <tissue evidence="1">Whole body</tissue>
    </source>
</reference>
<dbReference type="GO" id="GO:0016020">
    <property type="term" value="C:membrane"/>
    <property type="evidence" value="ECO:0007669"/>
    <property type="project" value="TreeGrafter"/>
</dbReference>
<dbReference type="GO" id="GO:0046856">
    <property type="term" value="P:phosphatidylinositol dephosphorylation"/>
    <property type="evidence" value="ECO:0007669"/>
    <property type="project" value="InterPro"/>
</dbReference>
<evidence type="ECO:0000313" key="2">
    <source>
        <dbReference type="Proteomes" id="UP000194236"/>
    </source>
</evidence>
<dbReference type="PANTHER" id="PTHR11200:SF300">
    <property type="entry name" value="TYPE II INOSITOL 1,4,5-TRISPHOSPHATE 5-PHOSPHATASE"/>
    <property type="match status" value="1"/>
</dbReference>
<evidence type="ECO:0000313" key="1">
    <source>
        <dbReference type="EMBL" id="OTF70811.1"/>
    </source>
</evidence>
<keyword evidence="2" id="KW-1185">Reference proteome</keyword>
<name>A0A1Y3AQR6_EURMA</name>
<dbReference type="GO" id="GO:0004439">
    <property type="term" value="F:phosphatidylinositol-4,5-bisphosphate 5-phosphatase activity"/>
    <property type="evidence" value="ECO:0007669"/>
    <property type="project" value="TreeGrafter"/>
</dbReference>
<sequence>MTNLNSADNTKSKSSSLLLFYNNDEDDDKIRNHSFANNDDHLYSNTDKLIDFDMNDNHHHHQSSTYNQQQDDQILKINYENNYIEPESPDHFGDPYDSDNFLNECNRELQIQTATEERKNEYVRYENYTIFIGTWNVNGQIMTKPEIMQTHFLACDTVAPDFYAIGFQELDLSKEAFLFNDNKKEDYWLQICEQSLHPDRKYFLLKKIRLI</sequence>
<comment type="caution">
    <text evidence="1">The sequence shown here is derived from an EMBL/GenBank/DDBJ whole genome shotgun (WGS) entry which is preliminary data.</text>
</comment>
<dbReference type="Gene3D" id="3.60.10.10">
    <property type="entry name" value="Endonuclease/exonuclease/phosphatase"/>
    <property type="match status" value="1"/>
</dbReference>
<dbReference type="EMBL" id="MUJZ01063877">
    <property type="protein sequence ID" value="OTF70811.1"/>
    <property type="molecule type" value="Genomic_DNA"/>
</dbReference>
<dbReference type="OrthoDB" id="7862313at2759"/>
<dbReference type="PANTHER" id="PTHR11200">
    <property type="entry name" value="INOSITOL 5-PHOSPHATASE"/>
    <property type="match status" value="1"/>
</dbReference>
<evidence type="ECO:0008006" key="3">
    <source>
        <dbReference type="Google" id="ProtNLM"/>
    </source>
</evidence>
<protein>
    <recommendedName>
        <fullName evidence="3">Inositol polyphosphate-related phosphatase domain-containing protein</fullName>
    </recommendedName>
</protein>
<gene>
    <name evidence="1" type="ORF">BLA29_007011</name>
</gene>